<comment type="similarity">
    <text evidence="1 2">Belongs to the small heat shock protein (HSP20) family.</text>
</comment>
<name>A0A3M7R602_BRAPC</name>
<dbReference type="Gene3D" id="2.60.40.790">
    <property type="match status" value="2"/>
</dbReference>
<evidence type="ECO:0000313" key="6">
    <source>
        <dbReference type="Proteomes" id="UP000276133"/>
    </source>
</evidence>
<evidence type="ECO:0000256" key="3">
    <source>
        <dbReference type="SAM" id="MobiDB-lite"/>
    </source>
</evidence>
<protein>
    <submittedName>
        <fullName evidence="5">Alpha-crystallin B chain</fullName>
    </submittedName>
</protein>
<dbReference type="GO" id="GO:0051082">
    <property type="term" value="F:unfolded protein binding"/>
    <property type="evidence" value="ECO:0007669"/>
    <property type="project" value="TreeGrafter"/>
</dbReference>
<dbReference type="PROSITE" id="PS01031">
    <property type="entry name" value="SHSP"/>
    <property type="match status" value="1"/>
</dbReference>
<dbReference type="GO" id="GO:0005634">
    <property type="term" value="C:nucleus"/>
    <property type="evidence" value="ECO:0007669"/>
    <property type="project" value="TreeGrafter"/>
</dbReference>
<dbReference type="Proteomes" id="UP000276133">
    <property type="component" value="Unassembled WGS sequence"/>
</dbReference>
<dbReference type="Pfam" id="PF00011">
    <property type="entry name" value="HSP20"/>
    <property type="match status" value="1"/>
</dbReference>
<dbReference type="OrthoDB" id="1431247at2759"/>
<dbReference type="InterPro" id="IPR008978">
    <property type="entry name" value="HSP20-like_chaperone"/>
</dbReference>
<organism evidence="5 6">
    <name type="scientific">Brachionus plicatilis</name>
    <name type="common">Marine rotifer</name>
    <name type="synonym">Brachionus muelleri</name>
    <dbReference type="NCBI Taxonomy" id="10195"/>
    <lineage>
        <taxon>Eukaryota</taxon>
        <taxon>Metazoa</taxon>
        <taxon>Spiralia</taxon>
        <taxon>Gnathifera</taxon>
        <taxon>Rotifera</taxon>
        <taxon>Eurotatoria</taxon>
        <taxon>Monogononta</taxon>
        <taxon>Pseudotrocha</taxon>
        <taxon>Ploima</taxon>
        <taxon>Brachionidae</taxon>
        <taxon>Brachionus</taxon>
    </lineage>
</organism>
<evidence type="ECO:0000313" key="5">
    <source>
        <dbReference type="EMBL" id="RNA19022.1"/>
    </source>
</evidence>
<dbReference type="InterPro" id="IPR002068">
    <property type="entry name" value="A-crystallin/Hsp20_dom"/>
</dbReference>
<dbReference type="SUPFAM" id="SSF49764">
    <property type="entry name" value="HSP20-like chaperones"/>
    <property type="match status" value="2"/>
</dbReference>
<dbReference type="CDD" id="cd00298">
    <property type="entry name" value="ACD_sHsps_p23-like"/>
    <property type="match status" value="1"/>
</dbReference>
<dbReference type="GO" id="GO:0042026">
    <property type="term" value="P:protein refolding"/>
    <property type="evidence" value="ECO:0007669"/>
    <property type="project" value="TreeGrafter"/>
</dbReference>
<accession>A0A3M7R602</accession>
<sequence length="277" mass="32467">MALLQHRYFPRSMFDMDQWFREPVHGPNTLDLFDPFDELDNTISRNLQWLNRPEFLNYMPLFPKVPQKYRITLDCVGFSPKSITTDITDNNKLVVHGREESKQGEDFSVREFKKTFSLPENSEKEKMVSFMATGGRLVVEVPLKETDQSPNQDLFPQIVDKNGSKVVKMQFVLPENVDSDNASVSVKDRDLVFRVEDKIERPDKSSKFYFYKRTTLPENTEFNQLKCVRENNVIKIEAPLNVDFTRSYRSVPIEHKSQQTEPEKKLEHVHLKQTNEA</sequence>
<dbReference type="EMBL" id="REGN01004119">
    <property type="protein sequence ID" value="RNA19022.1"/>
    <property type="molecule type" value="Genomic_DNA"/>
</dbReference>
<dbReference type="PANTHER" id="PTHR45640:SF26">
    <property type="entry name" value="RE23625P"/>
    <property type="match status" value="1"/>
</dbReference>
<dbReference type="AlphaFoldDB" id="A0A3M7R602"/>
<feature type="region of interest" description="Disordered" evidence="3">
    <location>
        <begin position="253"/>
        <end position="277"/>
    </location>
</feature>
<dbReference type="GO" id="GO:0009408">
    <property type="term" value="P:response to heat"/>
    <property type="evidence" value="ECO:0007669"/>
    <property type="project" value="TreeGrafter"/>
</dbReference>
<dbReference type="CDD" id="cd06526">
    <property type="entry name" value="metazoan_ACD"/>
    <property type="match status" value="1"/>
</dbReference>
<dbReference type="STRING" id="10195.A0A3M7R602"/>
<dbReference type="GO" id="GO:0005737">
    <property type="term" value="C:cytoplasm"/>
    <property type="evidence" value="ECO:0007669"/>
    <property type="project" value="TreeGrafter"/>
</dbReference>
<reference evidence="5 6" key="1">
    <citation type="journal article" date="2018" name="Sci. Rep.">
        <title>Genomic signatures of local adaptation to the degree of environmental predictability in rotifers.</title>
        <authorList>
            <person name="Franch-Gras L."/>
            <person name="Hahn C."/>
            <person name="Garcia-Roger E.M."/>
            <person name="Carmona M.J."/>
            <person name="Serra M."/>
            <person name="Gomez A."/>
        </authorList>
    </citation>
    <scope>NUCLEOTIDE SEQUENCE [LARGE SCALE GENOMIC DNA]</scope>
    <source>
        <strain evidence="5">HYR1</strain>
    </source>
</reference>
<feature type="domain" description="SHSP" evidence="4">
    <location>
        <begin position="50"/>
        <end position="161"/>
    </location>
</feature>
<dbReference type="PANTHER" id="PTHR45640">
    <property type="entry name" value="HEAT SHOCK PROTEIN HSP-12.2-RELATED"/>
    <property type="match status" value="1"/>
</dbReference>
<evidence type="ECO:0000256" key="2">
    <source>
        <dbReference type="RuleBase" id="RU003616"/>
    </source>
</evidence>
<proteinExistence type="inferred from homology"/>
<keyword evidence="6" id="KW-1185">Reference proteome</keyword>
<dbReference type="InterPro" id="IPR001436">
    <property type="entry name" value="Alpha-crystallin/sHSP_animal"/>
</dbReference>
<evidence type="ECO:0000259" key="4">
    <source>
        <dbReference type="PROSITE" id="PS01031"/>
    </source>
</evidence>
<comment type="caution">
    <text evidence="5">The sequence shown here is derived from an EMBL/GenBank/DDBJ whole genome shotgun (WGS) entry which is preliminary data.</text>
</comment>
<gene>
    <name evidence="5" type="ORF">BpHYR1_054266</name>
</gene>
<evidence type="ECO:0000256" key="1">
    <source>
        <dbReference type="PROSITE-ProRule" id="PRU00285"/>
    </source>
</evidence>